<proteinExistence type="predicted"/>
<gene>
    <name evidence="1" type="ORF">Aory04_000163100</name>
</gene>
<name>A0AAN4YCL0_ASPOZ</name>
<sequence>MFTVLEELYLTWEYQDLAPSNALDEEEHFFDRIADSCEFAPLKKCTLQNIRTSETALLLFLHKVRLTSLWMKVVFITNGQFESIFHYLSTSMPNLEYSHLYQLFHELGTVYFNAPIERRFPETRDARTGEPMQGDWLETINR</sequence>
<comment type="caution">
    <text evidence="1">The sequence shown here is derived from an EMBL/GenBank/DDBJ whole genome shotgun (WGS) entry which is preliminary data.</text>
</comment>
<organism evidence="1 2">
    <name type="scientific">Aspergillus oryzae</name>
    <name type="common">Yellow koji mold</name>
    <dbReference type="NCBI Taxonomy" id="5062"/>
    <lineage>
        <taxon>Eukaryota</taxon>
        <taxon>Fungi</taxon>
        <taxon>Dikarya</taxon>
        <taxon>Ascomycota</taxon>
        <taxon>Pezizomycotina</taxon>
        <taxon>Eurotiomycetes</taxon>
        <taxon>Eurotiomycetidae</taxon>
        <taxon>Eurotiales</taxon>
        <taxon>Aspergillaceae</taxon>
        <taxon>Aspergillus</taxon>
        <taxon>Aspergillus subgen. Circumdati</taxon>
    </lineage>
</organism>
<reference evidence="1" key="1">
    <citation type="submission" date="2023-04" db="EMBL/GenBank/DDBJ databases">
        <title>Aspergillus oryzae NBRC 4228.</title>
        <authorList>
            <person name="Ichikawa N."/>
            <person name="Sato H."/>
            <person name="Tonouchi N."/>
        </authorList>
    </citation>
    <scope>NUCLEOTIDE SEQUENCE</scope>
    <source>
        <strain evidence="1">NBRC 4228</strain>
    </source>
</reference>
<dbReference type="Proteomes" id="UP001165205">
    <property type="component" value="Unassembled WGS sequence"/>
</dbReference>
<dbReference type="EMBL" id="BSYA01000010">
    <property type="protein sequence ID" value="GMG24365.1"/>
    <property type="molecule type" value="Genomic_DNA"/>
</dbReference>
<evidence type="ECO:0000313" key="2">
    <source>
        <dbReference type="Proteomes" id="UP001165205"/>
    </source>
</evidence>
<dbReference type="AlphaFoldDB" id="A0AAN4YCL0"/>
<accession>A0AAN4YCL0</accession>
<protein>
    <submittedName>
        <fullName evidence="1">Unnamed protein product</fullName>
    </submittedName>
</protein>
<evidence type="ECO:0000313" key="1">
    <source>
        <dbReference type="EMBL" id="GMG24365.1"/>
    </source>
</evidence>